<dbReference type="GO" id="GO:0090730">
    <property type="term" value="C:Las1 complex"/>
    <property type="evidence" value="ECO:0007669"/>
    <property type="project" value="InterPro"/>
</dbReference>
<dbReference type="EMBL" id="KN832873">
    <property type="protein sequence ID" value="KIN04229.1"/>
    <property type="molecule type" value="Genomic_DNA"/>
</dbReference>
<dbReference type="Pfam" id="PF04031">
    <property type="entry name" value="Las1"/>
    <property type="match status" value="1"/>
</dbReference>
<dbReference type="Proteomes" id="UP000054321">
    <property type="component" value="Unassembled WGS sequence"/>
</dbReference>
<evidence type="ECO:0000313" key="2">
    <source>
        <dbReference type="EMBL" id="KIN04229.1"/>
    </source>
</evidence>
<proteinExistence type="predicted"/>
<protein>
    <submittedName>
        <fullName evidence="2">Uncharacterized protein</fullName>
    </submittedName>
</protein>
<sequence length="305" mass="34990">MVQYITTPWRTRSCLFQVRDALYPSPTSPLSPEELSSARREAIARVSIWAQRGNCPHLVESTALLSAAILNDVPGNEPWGVRAAYASSFSRFVTGLLDSHQTSKRKISMYALAKTLELPATYVELRHQATHEELPSLQKLRGAARKALEWIWERYWADLLLVPEGREEKDEQEWVRRVVVEGDREDWRVVEEEARIRGEEKVMSALMDVQQGEAARDSAVLLRTVRLSRRMISEDGDKEEAELGGKTLEEVRRELDTVRERLDQEKSQEATRAELESMESSDDQTKGWARWEGPWIPTPIGTVRY</sequence>
<organism evidence="2 3">
    <name type="scientific">Oidiodendron maius (strain Zn)</name>
    <dbReference type="NCBI Taxonomy" id="913774"/>
    <lineage>
        <taxon>Eukaryota</taxon>
        <taxon>Fungi</taxon>
        <taxon>Dikarya</taxon>
        <taxon>Ascomycota</taxon>
        <taxon>Pezizomycotina</taxon>
        <taxon>Leotiomycetes</taxon>
        <taxon>Leotiomycetes incertae sedis</taxon>
        <taxon>Myxotrichaceae</taxon>
        <taxon>Oidiodendron</taxon>
    </lineage>
</organism>
<feature type="region of interest" description="Disordered" evidence="1">
    <location>
        <begin position="262"/>
        <end position="305"/>
    </location>
</feature>
<dbReference type="GO" id="GO:0000470">
    <property type="term" value="P:maturation of LSU-rRNA"/>
    <property type="evidence" value="ECO:0007669"/>
    <property type="project" value="TreeGrafter"/>
</dbReference>
<dbReference type="GO" id="GO:0030687">
    <property type="term" value="C:preribosome, large subunit precursor"/>
    <property type="evidence" value="ECO:0007669"/>
    <property type="project" value="TreeGrafter"/>
</dbReference>
<reference evidence="2 3" key="1">
    <citation type="submission" date="2014-04" db="EMBL/GenBank/DDBJ databases">
        <authorList>
            <consortium name="DOE Joint Genome Institute"/>
            <person name="Kuo A."/>
            <person name="Martino E."/>
            <person name="Perotto S."/>
            <person name="Kohler A."/>
            <person name="Nagy L.G."/>
            <person name="Floudas D."/>
            <person name="Copeland A."/>
            <person name="Barry K.W."/>
            <person name="Cichocki N."/>
            <person name="Veneault-Fourrey C."/>
            <person name="LaButti K."/>
            <person name="Lindquist E.A."/>
            <person name="Lipzen A."/>
            <person name="Lundell T."/>
            <person name="Morin E."/>
            <person name="Murat C."/>
            <person name="Sun H."/>
            <person name="Tunlid A."/>
            <person name="Henrissat B."/>
            <person name="Grigoriev I.V."/>
            <person name="Hibbett D.S."/>
            <person name="Martin F."/>
            <person name="Nordberg H.P."/>
            <person name="Cantor M.N."/>
            <person name="Hua S.X."/>
        </authorList>
    </citation>
    <scope>NUCLEOTIDE SEQUENCE [LARGE SCALE GENOMIC DNA]</scope>
    <source>
        <strain evidence="2 3">Zn</strain>
    </source>
</reference>
<gene>
    <name evidence="2" type="ORF">OIDMADRAFT_117731</name>
</gene>
<dbReference type="InParanoid" id="A0A0C3CYZ0"/>
<keyword evidence="3" id="KW-1185">Reference proteome</keyword>
<dbReference type="OrthoDB" id="10263222at2759"/>
<dbReference type="HOGENOM" id="CLU_019519_1_0_1"/>
<reference evidence="3" key="2">
    <citation type="submission" date="2015-01" db="EMBL/GenBank/DDBJ databases">
        <title>Evolutionary Origins and Diversification of the Mycorrhizal Mutualists.</title>
        <authorList>
            <consortium name="DOE Joint Genome Institute"/>
            <consortium name="Mycorrhizal Genomics Consortium"/>
            <person name="Kohler A."/>
            <person name="Kuo A."/>
            <person name="Nagy L.G."/>
            <person name="Floudas D."/>
            <person name="Copeland A."/>
            <person name="Barry K.W."/>
            <person name="Cichocki N."/>
            <person name="Veneault-Fourrey C."/>
            <person name="LaButti K."/>
            <person name="Lindquist E.A."/>
            <person name="Lipzen A."/>
            <person name="Lundell T."/>
            <person name="Morin E."/>
            <person name="Murat C."/>
            <person name="Riley R."/>
            <person name="Ohm R."/>
            <person name="Sun H."/>
            <person name="Tunlid A."/>
            <person name="Henrissat B."/>
            <person name="Grigoriev I.V."/>
            <person name="Hibbett D.S."/>
            <person name="Martin F."/>
        </authorList>
    </citation>
    <scope>NUCLEOTIDE SEQUENCE [LARGE SCALE GENOMIC DNA]</scope>
    <source>
        <strain evidence="3">Zn</strain>
    </source>
</reference>
<name>A0A0C3CYZ0_OIDMZ</name>
<dbReference type="GO" id="GO:0000460">
    <property type="term" value="P:maturation of 5.8S rRNA"/>
    <property type="evidence" value="ECO:0007669"/>
    <property type="project" value="TreeGrafter"/>
</dbReference>
<dbReference type="AlphaFoldDB" id="A0A0C3CYZ0"/>
<dbReference type="PANTHER" id="PTHR15002:SF0">
    <property type="entry name" value="RIBOSOMAL BIOGENESIS PROTEIN LAS1L"/>
    <property type="match status" value="1"/>
</dbReference>
<dbReference type="PANTHER" id="PTHR15002">
    <property type="entry name" value="RIBOSOMAL BIOGENESIS PROTEIN LAS1L"/>
    <property type="match status" value="1"/>
</dbReference>
<dbReference type="GO" id="GO:0004519">
    <property type="term" value="F:endonuclease activity"/>
    <property type="evidence" value="ECO:0007669"/>
    <property type="project" value="InterPro"/>
</dbReference>
<accession>A0A0C3CYZ0</accession>
<feature type="compositionally biased region" description="Basic and acidic residues" evidence="1">
    <location>
        <begin position="262"/>
        <end position="275"/>
    </location>
</feature>
<dbReference type="InterPro" id="IPR007174">
    <property type="entry name" value="Las1"/>
</dbReference>
<dbReference type="STRING" id="913774.A0A0C3CYZ0"/>
<evidence type="ECO:0000313" key="3">
    <source>
        <dbReference type="Proteomes" id="UP000054321"/>
    </source>
</evidence>
<evidence type="ECO:0000256" key="1">
    <source>
        <dbReference type="SAM" id="MobiDB-lite"/>
    </source>
</evidence>